<keyword evidence="2" id="KW-0378">Hydrolase</keyword>
<evidence type="ECO:0000256" key="1">
    <source>
        <dbReference type="ARBA" id="ARBA00022741"/>
    </source>
</evidence>
<dbReference type="Pfam" id="PF13307">
    <property type="entry name" value="Helicase_C_2"/>
    <property type="match status" value="1"/>
</dbReference>
<name>A0ABS5I9W1_9PROT</name>
<dbReference type="GO" id="GO:0004386">
    <property type="term" value="F:helicase activity"/>
    <property type="evidence" value="ECO:0007669"/>
    <property type="project" value="UniProtKB-KW"/>
</dbReference>
<evidence type="ECO:0000256" key="2">
    <source>
        <dbReference type="ARBA" id="ARBA00022801"/>
    </source>
</evidence>
<dbReference type="Gene3D" id="3.40.50.300">
    <property type="entry name" value="P-loop containing nucleotide triphosphate hydrolases"/>
    <property type="match status" value="2"/>
</dbReference>
<sequence>MSAPPAPPRILIPHAPALVVSLRGAVLLDTDGEFHPLSLAAAAKRAKDECPMLCHAPAVASRLGIEPFICLDLLELFAFVRPARFCLPTPKGLAEAMGLARPHDAEDEAEALIRVARTLLQELAERTSGDTAARASDTRSTAWAMARAGWGWGNPVLAALGVSGDGGRGSGLRVWERLPEWSEHAPEPAAGTIPVEPSEARQRLDRLLGSDSEQRPAQADYASAAAAAFQPRDQAGEPRLVLAEAGTGTGKTLGYIAPASVWAEKNGAPVWISTYTRNLQRQLDGELDRLFPDPGTKARKVVVRKGRENYLCLLNLEEQVARNRAQEAVASGLMARWALATRDGDMVGGDFPAWLGDLLGRVRTLGLADRRGECIFSACPHYTRCFIERAIRRARRADIVIANHALVMIQAAMGGLDDGAAPTRYVFDEGHHVFDAADGAFSAHLSGLEGIEVRRWLLGAEDGGTGTGARSRARGLKRRAEDLLGLAEEAPAALDAALAAAHALPATGWQNRLQDGAPINAAERFLALVRQQVYARTQGADSPYSLETECAPAIDGLAEAAAELAHCLGKLGAPLQTLARVLGKSLDDDAAELDSATRSRIEGLTRSIERRALLPLSGWKAMLEELLEGRKAEQYVDWFSVERFDGRDFDVGMHRHWIDPTIPFAKTVAEPAHGLLITSATLRDGESDLGWAVAERRSGAIHLPSPPTRAAMASPFDYPAQTRVLVVSDVRKDDLNQVAAAYRELFIAAGGGGLGLFTAISRLKAVHARIAGPLDEAGLPLLAQHIDNLDTATLVDIFRAEEESCLLGTDAVRDGVDVPGRSLRLIVFDRVPWPRPDILHKHRRAAFGGKSYDDMIARLRLKQAFGRLVRRAGDHGVFVLLDPMMPSRLHSAFPPGVDVRKVGLAEAVAETQAFLQGQDGRSPADSPAG</sequence>
<dbReference type="PANTHER" id="PTHR11472">
    <property type="entry name" value="DNA REPAIR DEAD HELICASE RAD3/XP-D SUBFAMILY MEMBER"/>
    <property type="match status" value="1"/>
</dbReference>
<reference evidence="6 7" key="1">
    <citation type="submission" date="2021-04" db="EMBL/GenBank/DDBJ databases">
        <title>Magnetospirillum sulfuroxidans sp. nov., a facultative chemolithoautotrophic sulfur-oxidizing alphaproteobacterium isolated from freshwater sediment and proposals for Paramagetospirillum gen. nov., and Magnetospirillaceae fam. nov.</title>
        <authorList>
            <person name="Koziaeva V."/>
            <person name="Geelhoed J.S."/>
            <person name="Sorokin D.Y."/>
            <person name="Grouzdev D.S."/>
        </authorList>
    </citation>
    <scope>NUCLEOTIDE SEQUENCE [LARGE SCALE GENOMIC DNA]</scope>
    <source>
        <strain evidence="6 7">J10</strain>
    </source>
</reference>
<dbReference type="PROSITE" id="PS51193">
    <property type="entry name" value="HELICASE_ATP_BIND_2"/>
    <property type="match status" value="1"/>
</dbReference>
<evidence type="ECO:0000313" key="6">
    <source>
        <dbReference type="EMBL" id="MBR9971195.1"/>
    </source>
</evidence>
<comment type="caution">
    <text evidence="6">The sequence shown here is derived from an EMBL/GenBank/DDBJ whole genome shotgun (WGS) entry which is preliminary data.</text>
</comment>
<evidence type="ECO:0000313" key="7">
    <source>
        <dbReference type="Proteomes" id="UP000680714"/>
    </source>
</evidence>
<keyword evidence="6" id="KW-0347">Helicase</keyword>
<evidence type="ECO:0000256" key="3">
    <source>
        <dbReference type="ARBA" id="ARBA00022840"/>
    </source>
</evidence>
<dbReference type="InterPro" id="IPR027417">
    <property type="entry name" value="P-loop_NTPase"/>
</dbReference>
<feature type="domain" description="Helicase ATP-binding" evidence="5">
    <location>
        <begin position="204"/>
        <end position="497"/>
    </location>
</feature>
<dbReference type="PANTHER" id="PTHR11472:SF34">
    <property type="entry name" value="REGULATOR OF TELOMERE ELONGATION HELICASE 1"/>
    <property type="match status" value="1"/>
</dbReference>
<gene>
    <name evidence="6" type="ORF">KEC16_05675</name>
</gene>
<keyword evidence="3" id="KW-0067">ATP-binding</keyword>
<comment type="similarity">
    <text evidence="4">Belongs to the helicase family. DinG subfamily.</text>
</comment>
<dbReference type="EMBL" id="JAGTUF010000003">
    <property type="protein sequence ID" value="MBR9971195.1"/>
    <property type="molecule type" value="Genomic_DNA"/>
</dbReference>
<keyword evidence="1" id="KW-0547">Nucleotide-binding</keyword>
<evidence type="ECO:0000259" key="5">
    <source>
        <dbReference type="PROSITE" id="PS51193"/>
    </source>
</evidence>
<dbReference type="InterPro" id="IPR006555">
    <property type="entry name" value="ATP-dep_Helicase_C"/>
</dbReference>
<dbReference type="Proteomes" id="UP000680714">
    <property type="component" value="Unassembled WGS sequence"/>
</dbReference>
<evidence type="ECO:0000256" key="4">
    <source>
        <dbReference type="ARBA" id="ARBA00038058"/>
    </source>
</evidence>
<dbReference type="RefSeq" id="WP_211546720.1">
    <property type="nucleotide sequence ID" value="NZ_JAGTUF010000003.1"/>
</dbReference>
<accession>A0ABS5I9W1</accession>
<protein>
    <submittedName>
        <fullName evidence="6">ATP-dependent DNA helicase</fullName>
    </submittedName>
</protein>
<dbReference type="InterPro" id="IPR014013">
    <property type="entry name" value="Helic_SF1/SF2_ATP-bd_DinG/Rad3"/>
</dbReference>
<proteinExistence type="inferred from homology"/>
<dbReference type="SMART" id="SM00491">
    <property type="entry name" value="HELICc2"/>
    <property type="match status" value="1"/>
</dbReference>
<dbReference type="InterPro" id="IPR045028">
    <property type="entry name" value="DinG/Rad3-like"/>
</dbReference>
<organism evidence="6 7">
    <name type="scientific">Magnetospirillum sulfuroxidans</name>
    <dbReference type="NCBI Taxonomy" id="611300"/>
    <lineage>
        <taxon>Bacteria</taxon>
        <taxon>Pseudomonadati</taxon>
        <taxon>Pseudomonadota</taxon>
        <taxon>Alphaproteobacteria</taxon>
        <taxon>Rhodospirillales</taxon>
        <taxon>Rhodospirillaceae</taxon>
        <taxon>Magnetospirillum</taxon>
    </lineage>
</organism>
<dbReference type="SUPFAM" id="SSF52540">
    <property type="entry name" value="P-loop containing nucleoside triphosphate hydrolases"/>
    <property type="match status" value="1"/>
</dbReference>
<keyword evidence="7" id="KW-1185">Reference proteome</keyword>